<feature type="active site" evidence="3">
    <location>
        <position position="359"/>
    </location>
</feature>
<evidence type="ECO:0000313" key="5">
    <source>
        <dbReference type="EMBL" id="EWY39576.1"/>
    </source>
</evidence>
<dbReference type="InterPro" id="IPR008220">
    <property type="entry name" value="HAT_MetX-like"/>
</dbReference>
<dbReference type="HAMAP" id="MF_00296">
    <property type="entry name" value="MetX_acyltransf"/>
    <property type="match status" value="1"/>
</dbReference>
<organism evidence="5 6">
    <name type="scientific">Skermanella stibiiresistens SB22</name>
    <dbReference type="NCBI Taxonomy" id="1385369"/>
    <lineage>
        <taxon>Bacteria</taxon>
        <taxon>Pseudomonadati</taxon>
        <taxon>Pseudomonadota</taxon>
        <taxon>Alphaproteobacteria</taxon>
        <taxon>Rhodospirillales</taxon>
        <taxon>Azospirillaceae</taxon>
        <taxon>Skermanella</taxon>
    </lineage>
</organism>
<evidence type="ECO:0000259" key="4">
    <source>
        <dbReference type="Pfam" id="PF00561"/>
    </source>
</evidence>
<dbReference type="PIRSF" id="PIRSF000443">
    <property type="entry name" value="Homoser_Ac_trans"/>
    <property type="match status" value="1"/>
</dbReference>
<proteinExistence type="inferred from homology"/>
<dbReference type="Proteomes" id="UP000019486">
    <property type="component" value="Unassembled WGS sequence"/>
</dbReference>
<keyword evidence="2" id="KW-0012">Acyltransferase</keyword>
<dbReference type="InterPro" id="IPR000073">
    <property type="entry name" value="AB_hydrolase_1"/>
</dbReference>
<evidence type="ECO:0000256" key="1">
    <source>
        <dbReference type="ARBA" id="ARBA00022679"/>
    </source>
</evidence>
<dbReference type="PANTHER" id="PTHR32268:SF11">
    <property type="entry name" value="HOMOSERINE O-ACETYLTRANSFERASE"/>
    <property type="match status" value="1"/>
</dbReference>
<dbReference type="Pfam" id="PF00561">
    <property type="entry name" value="Abhydrolase_1"/>
    <property type="match status" value="1"/>
</dbReference>
<feature type="active site" description="Nucleophile" evidence="3">
    <location>
        <position position="151"/>
    </location>
</feature>
<comment type="similarity">
    <text evidence="2">Belongs to the AB hydrolase superfamily. MetX family.</text>
</comment>
<dbReference type="EMBL" id="AVFL01000011">
    <property type="protein sequence ID" value="EWY39576.1"/>
    <property type="molecule type" value="Genomic_DNA"/>
</dbReference>
<evidence type="ECO:0000256" key="3">
    <source>
        <dbReference type="PIRSR" id="PIRSR000443-1"/>
    </source>
</evidence>
<keyword evidence="2" id="KW-0028">Amino-acid biosynthesis</keyword>
<reference evidence="5 6" key="1">
    <citation type="submission" date="2013-08" db="EMBL/GenBank/DDBJ databases">
        <title>The genome sequence of Skermanella stibiiresistens.</title>
        <authorList>
            <person name="Zhu W."/>
            <person name="Wang G."/>
        </authorList>
    </citation>
    <scope>NUCLEOTIDE SEQUENCE [LARGE SCALE GENOMIC DNA]</scope>
    <source>
        <strain evidence="5 6">SB22</strain>
    </source>
</reference>
<comment type="caution">
    <text evidence="5">The sequence shown here is derived from an EMBL/GenBank/DDBJ whole genome shotgun (WGS) entry which is preliminary data.</text>
</comment>
<accession>W9H470</accession>
<comment type="caution">
    <text evidence="2">Lacks conserved residue(s) required for the propagation of feature annotation.</text>
</comment>
<dbReference type="GO" id="GO:0005737">
    <property type="term" value="C:cytoplasm"/>
    <property type="evidence" value="ECO:0007669"/>
    <property type="project" value="UniProtKB-SubCell"/>
</dbReference>
<comment type="subcellular location">
    <subcellularLocation>
        <location evidence="2">Cytoplasm</location>
    </subcellularLocation>
</comment>
<evidence type="ECO:0000256" key="2">
    <source>
        <dbReference type="HAMAP-Rule" id="MF_00296"/>
    </source>
</evidence>
<dbReference type="STRING" id="1385369.N825_05655"/>
<sequence length="380" mass="42245">MVRKRVFEMETHTTFLGGRIDQVRFGWESYGTLNAARDNAVLILHPLLLHGHAAGKYDIADKRVGFWDSIIGPGKVIDTDKYFVISADCLCNPYARSPEVVTTGPASIDPRTGAPYGPTFPLITFHDLVDVQMALLDSLGIGTLHAAMGLSMGGYNCLELATSYPDRIRKIIPIACAPASDAWLIAWTNAWSSLLSLDPNWRGGAYPPNEPPDRGMAAVMKLITMIGWDWNYTNDLARGEDSPAKPLGRAWADAARDPARSMDARYLIEANLEAGWERRVTRMDANNFNYLTRALRSYKVGRQRPVSESLEAIQAEVMLIHFAEADHMFSEGNTDRLIKRMLEAGVRLRILERSDSMGHSDMKAVETAQTAQAIKDFIET</sequence>
<dbReference type="PATRIC" id="fig|1385369.3.peg.3339"/>
<dbReference type="GO" id="GO:0004414">
    <property type="term" value="F:homoserine O-acetyltransferase activity"/>
    <property type="evidence" value="ECO:0007669"/>
    <property type="project" value="TreeGrafter"/>
</dbReference>
<dbReference type="InterPro" id="IPR029058">
    <property type="entry name" value="AB_hydrolase_fold"/>
</dbReference>
<dbReference type="GO" id="GO:0009086">
    <property type="term" value="P:methionine biosynthetic process"/>
    <property type="evidence" value="ECO:0007669"/>
    <property type="project" value="TreeGrafter"/>
</dbReference>
<dbReference type="EC" id="2.3.1.-" evidence="2"/>
<protein>
    <recommendedName>
        <fullName evidence="2">Probable acyltransferase</fullName>
        <ecNumber evidence="2">2.3.1.-</ecNumber>
    </recommendedName>
</protein>
<feature type="active site" evidence="2 3">
    <location>
        <position position="326"/>
    </location>
</feature>
<dbReference type="PANTHER" id="PTHR32268">
    <property type="entry name" value="HOMOSERINE O-ACETYLTRANSFERASE"/>
    <property type="match status" value="1"/>
</dbReference>
<keyword evidence="6" id="KW-1185">Reference proteome</keyword>
<dbReference type="AlphaFoldDB" id="W9H470"/>
<keyword evidence="2" id="KW-0963">Cytoplasm</keyword>
<name>W9H470_9PROT</name>
<comment type="subunit">
    <text evidence="2">Homodimer.</text>
</comment>
<evidence type="ECO:0000313" key="6">
    <source>
        <dbReference type="Proteomes" id="UP000019486"/>
    </source>
</evidence>
<dbReference type="Gene3D" id="3.40.50.1820">
    <property type="entry name" value="alpha/beta hydrolase"/>
    <property type="match status" value="1"/>
</dbReference>
<gene>
    <name evidence="5" type="ORF">N825_05655</name>
</gene>
<dbReference type="SUPFAM" id="SSF53474">
    <property type="entry name" value="alpha/beta-Hydrolases"/>
    <property type="match status" value="1"/>
</dbReference>
<keyword evidence="1 2" id="KW-0808">Transferase</keyword>
<dbReference type="Gene3D" id="1.10.1740.110">
    <property type="match status" value="1"/>
</dbReference>
<feature type="domain" description="AB hydrolase-1" evidence="4">
    <location>
        <begin position="119"/>
        <end position="216"/>
    </location>
</feature>
<dbReference type="GO" id="GO:0009092">
    <property type="term" value="P:homoserine metabolic process"/>
    <property type="evidence" value="ECO:0007669"/>
    <property type="project" value="TreeGrafter"/>
</dbReference>
<dbReference type="ESTHER" id="9prot-w9h470">
    <property type="family name" value="Homoserine_transacetylase"/>
</dbReference>